<protein>
    <recommendedName>
        <fullName evidence="8">CASP-like protein</fullName>
    </recommendedName>
</protein>
<comment type="caution">
    <text evidence="8">Lacks conserved residue(s) required for the propagation of feature annotation.</text>
</comment>
<evidence type="ECO:0000256" key="4">
    <source>
        <dbReference type="ARBA" id="ARBA00022475"/>
    </source>
</evidence>
<dbReference type="Proteomes" id="UP001234989">
    <property type="component" value="Chromosome 2"/>
</dbReference>
<dbReference type="PANTHER" id="PTHR32021:SF29">
    <property type="entry name" value="CASP-LIKE PROTEIN"/>
    <property type="match status" value="1"/>
</dbReference>
<evidence type="ECO:0000256" key="5">
    <source>
        <dbReference type="ARBA" id="ARBA00022692"/>
    </source>
</evidence>
<feature type="transmembrane region" description="Helical" evidence="8">
    <location>
        <begin position="21"/>
        <end position="42"/>
    </location>
</feature>
<keyword evidence="11" id="KW-1185">Reference proteome</keyword>
<reference evidence="10" key="1">
    <citation type="submission" date="2023-08" db="EMBL/GenBank/DDBJ databases">
        <title>A de novo genome assembly of Solanum verrucosum Schlechtendal, a Mexican diploid species geographically isolated from the other diploid A-genome species in potato relatives.</title>
        <authorList>
            <person name="Hosaka K."/>
        </authorList>
    </citation>
    <scope>NUCLEOTIDE SEQUENCE</scope>
    <source>
        <tissue evidence="10">Young leaves</tissue>
    </source>
</reference>
<dbReference type="AlphaFoldDB" id="A0AAF0Q1W6"/>
<dbReference type="PANTHER" id="PTHR32021">
    <property type="entry name" value="CASP-LIKE PROTEIN 5B3"/>
    <property type="match status" value="1"/>
</dbReference>
<name>A0AAF0Q1W6_SOLVR</name>
<evidence type="ECO:0000313" key="11">
    <source>
        <dbReference type="Proteomes" id="UP001234989"/>
    </source>
</evidence>
<evidence type="ECO:0000256" key="1">
    <source>
        <dbReference type="ARBA" id="ARBA00004651"/>
    </source>
</evidence>
<evidence type="ECO:0000256" key="8">
    <source>
        <dbReference type="RuleBase" id="RU361233"/>
    </source>
</evidence>
<comment type="similarity">
    <text evidence="2 8">Belongs to the Casparian strip membrane proteins (CASP) family.</text>
</comment>
<feature type="domain" description="Casparian strip membrane protein" evidence="9">
    <location>
        <begin position="151"/>
        <end position="244"/>
    </location>
</feature>
<feature type="transmembrane region" description="Helical" evidence="8">
    <location>
        <begin position="189"/>
        <end position="216"/>
    </location>
</feature>
<proteinExistence type="inferred from homology"/>
<evidence type="ECO:0000256" key="6">
    <source>
        <dbReference type="ARBA" id="ARBA00022989"/>
    </source>
</evidence>
<evidence type="ECO:0000313" key="10">
    <source>
        <dbReference type="EMBL" id="WMV15013.1"/>
    </source>
</evidence>
<keyword evidence="7 8" id="KW-0472">Membrane</keyword>
<keyword evidence="4 8" id="KW-1003">Cell membrane</keyword>
<organism evidence="10 11">
    <name type="scientific">Solanum verrucosum</name>
    <dbReference type="NCBI Taxonomy" id="315347"/>
    <lineage>
        <taxon>Eukaryota</taxon>
        <taxon>Viridiplantae</taxon>
        <taxon>Streptophyta</taxon>
        <taxon>Embryophyta</taxon>
        <taxon>Tracheophyta</taxon>
        <taxon>Spermatophyta</taxon>
        <taxon>Magnoliopsida</taxon>
        <taxon>eudicotyledons</taxon>
        <taxon>Gunneridae</taxon>
        <taxon>Pentapetalae</taxon>
        <taxon>asterids</taxon>
        <taxon>lamiids</taxon>
        <taxon>Solanales</taxon>
        <taxon>Solanaceae</taxon>
        <taxon>Solanoideae</taxon>
        <taxon>Solaneae</taxon>
        <taxon>Solanum</taxon>
    </lineage>
</organism>
<dbReference type="GO" id="GO:0005886">
    <property type="term" value="C:plasma membrane"/>
    <property type="evidence" value="ECO:0007669"/>
    <property type="project" value="UniProtKB-SubCell"/>
</dbReference>
<evidence type="ECO:0000256" key="2">
    <source>
        <dbReference type="ARBA" id="ARBA00007651"/>
    </source>
</evidence>
<evidence type="ECO:0000256" key="3">
    <source>
        <dbReference type="ARBA" id="ARBA00011489"/>
    </source>
</evidence>
<dbReference type="Pfam" id="PF04535">
    <property type="entry name" value="CASP_dom"/>
    <property type="match status" value="1"/>
</dbReference>
<sequence length="260" mass="28300">MDKQPGAMGTSAGLALRLGQATFSVSSLLFMCFGVSFFSYSYAPFWCYSRIFIFLFFAKDKLSSITLAWVDGAGFRQIAKFLHATAITYPNALLRALLLAFSFLACYAPASGMLYQMHQPTSGVGPLFSPETCGEALRDPIHPTTPVGGISFLVTTMGLITPWSLGLAMIDTFLVLAKRPSNQRRVLSAVVLGDWVLSVLSLAVSCSTASVADFLIASGNVYCRDNICLRYQLSAAMAFLTWILSSASLLFNLWLLPTLY</sequence>
<gene>
    <name evidence="10" type="ORF">MTR67_008398</name>
</gene>
<comment type="subcellular location">
    <subcellularLocation>
        <location evidence="1 8">Cell membrane</location>
        <topology evidence="1 8">Multi-pass membrane protein</topology>
    </subcellularLocation>
</comment>
<keyword evidence="6 8" id="KW-1133">Transmembrane helix</keyword>
<dbReference type="EMBL" id="CP133613">
    <property type="protein sequence ID" value="WMV15013.1"/>
    <property type="molecule type" value="Genomic_DNA"/>
</dbReference>
<dbReference type="InterPro" id="IPR006702">
    <property type="entry name" value="CASP_dom"/>
</dbReference>
<feature type="transmembrane region" description="Helical" evidence="8">
    <location>
        <begin position="150"/>
        <end position="177"/>
    </location>
</feature>
<evidence type="ECO:0000256" key="7">
    <source>
        <dbReference type="ARBA" id="ARBA00023136"/>
    </source>
</evidence>
<evidence type="ECO:0000259" key="9">
    <source>
        <dbReference type="Pfam" id="PF04535"/>
    </source>
</evidence>
<dbReference type="InterPro" id="IPR045009">
    <property type="entry name" value="CASPL-5"/>
</dbReference>
<keyword evidence="5 8" id="KW-0812">Transmembrane</keyword>
<feature type="transmembrane region" description="Helical" evidence="8">
    <location>
        <begin position="92"/>
        <end position="110"/>
    </location>
</feature>
<feature type="transmembrane region" description="Helical" evidence="8">
    <location>
        <begin position="236"/>
        <end position="256"/>
    </location>
</feature>
<accession>A0AAF0Q1W6</accession>
<comment type="subunit">
    <text evidence="3 8">Homodimer and heterodimers.</text>
</comment>